<evidence type="ECO:0000256" key="3">
    <source>
        <dbReference type="ARBA" id="ARBA00022475"/>
    </source>
</evidence>
<dbReference type="KEGG" id="bvv:BHK69_06185"/>
<evidence type="ECO:0000256" key="6">
    <source>
        <dbReference type="ARBA" id="ARBA00023136"/>
    </source>
</evidence>
<feature type="transmembrane region" description="Helical" evidence="7">
    <location>
        <begin position="245"/>
        <end position="269"/>
    </location>
</feature>
<dbReference type="EMBL" id="CP017147">
    <property type="protein sequence ID" value="AOO80118.1"/>
    <property type="molecule type" value="Genomic_DNA"/>
</dbReference>
<dbReference type="Pfam" id="PF00528">
    <property type="entry name" value="BPD_transp_1"/>
    <property type="match status" value="1"/>
</dbReference>
<keyword evidence="6 7" id="KW-0472">Membrane</keyword>
<evidence type="ECO:0000313" key="9">
    <source>
        <dbReference type="EMBL" id="AOO80118.1"/>
    </source>
</evidence>
<comment type="subcellular location">
    <subcellularLocation>
        <location evidence="1 7">Cell membrane</location>
        <topology evidence="1 7">Multi-pass membrane protein</topology>
    </subcellularLocation>
</comment>
<evidence type="ECO:0000313" key="10">
    <source>
        <dbReference type="Proteomes" id="UP000094969"/>
    </source>
</evidence>
<reference evidence="9 10" key="1">
    <citation type="journal article" date="2015" name="Antonie Van Leeuwenhoek">
        <title>Bosea vaviloviae sp. nov., a new species of slow-growing rhizobia isolated from nodules of the relict species Vavilovia formosa (Stev.) Fed.</title>
        <authorList>
            <person name="Safronova V.I."/>
            <person name="Kuznetsova I.G."/>
            <person name="Sazanova A.L."/>
            <person name="Kimeklis A.K."/>
            <person name="Belimov A.A."/>
            <person name="Andronov E.E."/>
            <person name="Pinaev A.G."/>
            <person name="Chizhevskaya E.P."/>
            <person name="Pukhaev A.R."/>
            <person name="Popov K.P."/>
            <person name="Willems A."/>
            <person name="Tikhonovich I.A."/>
        </authorList>
    </citation>
    <scope>NUCLEOTIDE SEQUENCE [LARGE SCALE GENOMIC DNA]</scope>
    <source>
        <strain evidence="9 10">Vaf18</strain>
    </source>
</reference>
<dbReference type="InterPro" id="IPR035906">
    <property type="entry name" value="MetI-like_sf"/>
</dbReference>
<dbReference type="AlphaFoldDB" id="A0A1D7TYB5"/>
<evidence type="ECO:0000256" key="2">
    <source>
        <dbReference type="ARBA" id="ARBA00022448"/>
    </source>
</evidence>
<feature type="domain" description="ABC transmembrane type-1" evidence="8">
    <location>
        <begin position="78"/>
        <end position="269"/>
    </location>
</feature>
<gene>
    <name evidence="9" type="ORF">BHK69_06185</name>
</gene>
<dbReference type="SUPFAM" id="SSF161098">
    <property type="entry name" value="MetI-like"/>
    <property type="match status" value="1"/>
</dbReference>
<keyword evidence="3" id="KW-1003">Cell membrane</keyword>
<dbReference type="CDD" id="cd06261">
    <property type="entry name" value="TM_PBP2"/>
    <property type="match status" value="1"/>
</dbReference>
<dbReference type="OrthoDB" id="9815445at2"/>
<dbReference type="RefSeq" id="WP_069689339.1">
    <property type="nucleotide sequence ID" value="NZ_CP017147.1"/>
</dbReference>
<dbReference type="Proteomes" id="UP000094969">
    <property type="component" value="Chromosome"/>
</dbReference>
<sequence length="284" mass="30510">MPDIVAHPRAGSLLKLAVPYIILAVLAAWALFPLAWMIFSSLKSYAALYRFPPSFSLDDLGFHNYRDVITSTPFLSFLKSSAIVALASTILGTTIAAMAAYVLARRLVRGSGALTKLLLIAYIFPPILVAIPLFLVVNLVGLANTQAGLVLVHIAYTFPFSTWMLISFFRRVPVELEEAARIDGASNLTMFFRITLPLVAPGLVTVAVFAFISSWNEFLLSLIILGAGDQRTLSVGLYSLVGGEFAQWGTAMAATTLAIIPTLLLFLAVQNRMAAGLTAGAVKG</sequence>
<evidence type="ECO:0000256" key="7">
    <source>
        <dbReference type="RuleBase" id="RU363032"/>
    </source>
</evidence>
<evidence type="ECO:0000256" key="4">
    <source>
        <dbReference type="ARBA" id="ARBA00022692"/>
    </source>
</evidence>
<feature type="transmembrane region" description="Helical" evidence="7">
    <location>
        <begin position="20"/>
        <end position="39"/>
    </location>
</feature>
<protein>
    <recommendedName>
        <fullName evidence="8">ABC transmembrane type-1 domain-containing protein</fullName>
    </recommendedName>
</protein>
<proteinExistence type="inferred from homology"/>
<dbReference type="STRING" id="1526658.BHK69_06185"/>
<keyword evidence="5 7" id="KW-1133">Transmembrane helix</keyword>
<accession>A0A1D7TYB5</accession>
<comment type="similarity">
    <text evidence="7">Belongs to the binding-protein-dependent transport system permease family.</text>
</comment>
<keyword evidence="10" id="KW-1185">Reference proteome</keyword>
<evidence type="ECO:0000259" key="8">
    <source>
        <dbReference type="PROSITE" id="PS50928"/>
    </source>
</evidence>
<dbReference type="Gene3D" id="1.10.3720.10">
    <property type="entry name" value="MetI-like"/>
    <property type="match status" value="1"/>
</dbReference>
<feature type="transmembrane region" description="Helical" evidence="7">
    <location>
        <begin position="82"/>
        <end position="104"/>
    </location>
</feature>
<evidence type="ECO:0000256" key="1">
    <source>
        <dbReference type="ARBA" id="ARBA00004651"/>
    </source>
</evidence>
<dbReference type="InterPro" id="IPR000515">
    <property type="entry name" value="MetI-like"/>
</dbReference>
<dbReference type="GO" id="GO:0005886">
    <property type="term" value="C:plasma membrane"/>
    <property type="evidence" value="ECO:0007669"/>
    <property type="project" value="UniProtKB-SubCell"/>
</dbReference>
<name>A0A1D7TYB5_9HYPH</name>
<dbReference type="PROSITE" id="PS50928">
    <property type="entry name" value="ABC_TM1"/>
    <property type="match status" value="1"/>
</dbReference>
<dbReference type="PANTHER" id="PTHR32243">
    <property type="entry name" value="MALTOSE TRANSPORT SYSTEM PERMEASE-RELATED"/>
    <property type="match status" value="1"/>
</dbReference>
<dbReference type="PANTHER" id="PTHR32243:SF18">
    <property type="entry name" value="INNER MEMBRANE ABC TRANSPORTER PERMEASE PROTEIN YCJP"/>
    <property type="match status" value="1"/>
</dbReference>
<feature type="transmembrane region" description="Helical" evidence="7">
    <location>
        <begin position="116"/>
        <end position="141"/>
    </location>
</feature>
<evidence type="ECO:0000256" key="5">
    <source>
        <dbReference type="ARBA" id="ARBA00022989"/>
    </source>
</evidence>
<organism evidence="9 10">
    <name type="scientific">Bosea vaviloviae</name>
    <dbReference type="NCBI Taxonomy" id="1526658"/>
    <lineage>
        <taxon>Bacteria</taxon>
        <taxon>Pseudomonadati</taxon>
        <taxon>Pseudomonadota</taxon>
        <taxon>Alphaproteobacteria</taxon>
        <taxon>Hyphomicrobiales</taxon>
        <taxon>Boseaceae</taxon>
        <taxon>Bosea</taxon>
    </lineage>
</organism>
<feature type="transmembrane region" description="Helical" evidence="7">
    <location>
        <begin position="190"/>
        <end position="212"/>
    </location>
</feature>
<dbReference type="InterPro" id="IPR050901">
    <property type="entry name" value="BP-dep_ABC_trans_perm"/>
</dbReference>
<dbReference type="GO" id="GO:0055085">
    <property type="term" value="P:transmembrane transport"/>
    <property type="evidence" value="ECO:0007669"/>
    <property type="project" value="InterPro"/>
</dbReference>
<feature type="transmembrane region" description="Helical" evidence="7">
    <location>
        <begin position="147"/>
        <end position="169"/>
    </location>
</feature>
<keyword evidence="2 7" id="KW-0813">Transport</keyword>
<keyword evidence="4 7" id="KW-0812">Transmembrane</keyword>